<evidence type="ECO:0000256" key="1">
    <source>
        <dbReference type="SAM" id="Phobius"/>
    </source>
</evidence>
<accession>A0ABR9K4B2</accession>
<feature type="transmembrane region" description="Helical" evidence="1">
    <location>
        <begin position="546"/>
        <end position="567"/>
    </location>
</feature>
<dbReference type="InterPro" id="IPR027417">
    <property type="entry name" value="P-loop_NTPase"/>
</dbReference>
<feature type="domain" description="NACHT" evidence="2">
    <location>
        <begin position="87"/>
        <end position="202"/>
    </location>
</feature>
<dbReference type="PROSITE" id="PS50837">
    <property type="entry name" value="NACHT"/>
    <property type="match status" value="1"/>
</dbReference>
<dbReference type="Gene3D" id="3.40.50.300">
    <property type="entry name" value="P-loop containing nucleotide triphosphate hydrolases"/>
    <property type="match status" value="1"/>
</dbReference>
<dbReference type="SUPFAM" id="SSF52540">
    <property type="entry name" value="P-loop containing nucleoside triphosphate hydrolases"/>
    <property type="match status" value="1"/>
</dbReference>
<dbReference type="InterPro" id="IPR007111">
    <property type="entry name" value="NACHT_NTPase"/>
</dbReference>
<feature type="transmembrane region" description="Helical" evidence="1">
    <location>
        <begin position="457"/>
        <end position="485"/>
    </location>
</feature>
<dbReference type="Pfam" id="PF05729">
    <property type="entry name" value="NACHT"/>
    <property type="match status" value="1"/>
</dbReference>
<gene>
    <name evidence="3" type="ORF">H4W34_007516</name>
</gene>
<name>A0ABR9K4B2_9ACTN</name>
<reference evidence="3 4" key="1">
    <citation type="submission" date="2020-10" db="EMBL/GenBank/DDBJ databases">
        <title>Sequencing the genomes of 1000 actinobacteria strains.</title>
        <authorList>
            <person name="Klenk H.-P."/>
        </authorList>
    </citation>
    <scope>NUCLEOTIDE SEQUENCE [LARGE SCALE GENOMIC DNA]</scope>
    <source>
        <strain evidence="3 4">DSM 46744</strain>
    </source>
</reference>
<protein>
    <recommendedName>
        <fullName evidence="2">NACHT domain-containing protein</fullName>
    </recommendedName>
</protein>
<feature type="transmembrane region" description="Helical" evidence="1">
    <location>
        <begin position="375"/>
        <end position="394"/>
    </location>
</feature>
<keyword evidence="1" id="KW-1133">Transmembrane helix</keyword>
<evidence type="ECO:0000313" key="3">
    <source>
        <dbReference type="EMBL" id="MBE1537683.1"/>
    </source>
</evidence>
<proteinExistence type="predicted"/>
<keyword evidence="1" id="KW-0812">Transmembrane</keyword>
<dbReference type="RefSeq" id="WP_192763517.1">
    <property type="nucleotide sequence ID" value="NZ_JADBDZ010000001.1"/>
</dbReference>
<dbReference type="Proteomes" id="UP000627838">
    <property type="component" value="Unassembled WGS sequence"/>
</dbReference>
<comment type="caution">
    <text evidence="3">The sequence shown here is derived from an EMBL/GenBank/DDBJ whole genome shotgun (WGS) entry which is preliminary data.</text>
</comment>
<sequence length="722" mass="78792">MVGSVGGDVTVGVDPRARTDAAVRRLAEAVRHQWTAEAKILTPRAPERLRLAWASTGRPVRPAGAARDDLRGDVSVLAARFRDLPVRHLVVLGAPGSGKTVLAIRLLLDLLAPDRPGEPVPVLLPLSSWNPKTPLNVWVARRLAEDHPFLDRRMAERLVTEWRVMLLLDGLDELAPHLRALAINAIDRQLDDERPLILTCRSTEYETTVRENGGLMTRAAVVEIEPVETGDAIGYLRAAALDGDGRWNAILAHLRTAPDGPLGTALSTPLMVELLRTAYKSSGTNPAELLDADAFPSRKAIESHLIDRFIPAAYADVHRPMYDAEQAGRWLTFLARMMRRRDSRDISWWAIWSLAAELLPAVPFVLIGSGVMGSIFGPAGGVQAAFMLALVVLISRIPRHEHASVHDLALAEPMALLKHLRNRSAVWACLVAVLAGLGVGTWFGLGLGASVRKTVAYALLMAALFTIGTVTSTDWGTFLVSRWWFALTRRLPFRLVNFVQDAHGRGVLRQVGAAYQFRHALVQDRLADGVSPSTDPMDTVTVPRSILPMVRVGALVLGMITVAMVVASPPGRADLVYRSGTRPTIAAEVGCTPQVCARVEYPVWTLPPGATRTTEFSVDDPYGQFLFGALEEFPEVAGGCDGAFIEFTAVAGGTMVGRATLRSHRVFAEQTILTDRKVPDHATTLTATFERVDDSPCSAEVDWRLSAISYDHLLDVRKYLRS</sequence>
<organism evidence="3 4">
    <name type="scientific">Actinomadura algeriensis</name>
    <dbReference type="NCBI Taxonomy" id="1679523"/>
    <lineage>
        <taxon>Bacteria</taxon>
        <taxon>Bacillati</taxon>
        <taxon>Actinomycetota</taxon>
        <taxon>Actinomycetes</taxon>
        <taxon>Streptosporangiales</taxon>
        <taxon>Thermomonosporaceae</taxon>
        <taxon>Actinomadura</taxon>
    </lineage>
</organism>
<feature type="transmembrane region" description="Helical" evidence="1">
    <location>
        <begin position="424"/>
        <end position="445"/>
    </location>
</feature>
<keyword evidence="4" id="KW-1185">Reference proteome</keyword>
<evidence type="ECO:0000313" key="4">
    <source>
        <dbReference type="Proteomes" id="UP000627838"/>
    </source>
</evidence>
<evidence type="ECO:0000259" key="2">
    <source>
        <dbReference type="PROSITE" id="PS50837"/>
    </source>
</evidence>
<keyword evidence="1" id="KW-0472">Membrane</keyword>
<dbReference type="EMBL" id="JADBDZ010000001">
    <property type="protein sequence ID" value="MBE1537683.1"/>
    <property type="molecule type" value="Genomic_DNA"/>
</dbReference>
<feature type="transmembrane region" description="Helical" evidence="1">
    <location>
        <begin position="346"/>
        <end position="369"/>
    </location>
</feature>